<dbReference type="EMBL" id="BLKY01000001">
    <property type="protein sequence ID" value="GFG87771.1"/>
    <property type="molecule type" value="Genomic_DNA"/>
</dbReference>
<dbReference type="GO" id="GO:0003677">
    <property type="term" value="F:DNA binding"/>
    <property type="evidence" value="ECO:0007669"/>
    <property type="project" value="InterPro"/>
</dbReference>
<comment type="caution">
    <text evidence="2">The sequence shown here is derived from an EMBL/GenBank/DDBJ whole genome shotgun (WGS) entry which is preliminary data.</text>
</comment>
<feature type="domain" description="HTH cro/C1-type" evidence="1">
    <location>
        <begin position="4"/>
        <end position="57"/>
    </location>
</feature>
<reference evidence="2 3" key="1">
    <citation type="journal article" date="2019" name="Emerg. Microbes Infect.">
        <title>Comprehensive subspecies identification of 175 nontuberculous mycobacteria species based on 7547 genomic profiles.</title>
        <authorList>
            <person name="Matsumoto Y."/>
            <person name="Kinjo T."/>
            <person name="Motooka D."/>
            <person name="Nabeya D."/>
            <person name="Jung N."/>
            <person name="Uechi K."/>
            <person name="Horii T."/>
            <person name="Iida T."/>
            <person name="Fujita J."/>
            <person name="Nakamura S."/>
        </authorList>
    </citation>
    <scope>NUCLEOTIDE SEQUENCE [LARGE SCALE GENOMIC DNA]</scope>
    <source>
        <strain evidence="2 3">JCM 30723</strain>
    </source>
</reference>
<dbReference type="PROSITE" id="PS50943">
    <property type="entry name" value="HTH_CROC1"/>
    <property type="match status" value="1"/>
</dbReference>
<evidence type="ECO:0000313" key="3">
    <source>
        <dbReference type="Proteomes" id="UP000465305"/>
    </source>
</evidence>
<dbReference type="RefSeq" id="WP_083037762.1">
    <property type="nucleotide sequence ID" value="NZ_BLKY01000001.1"/>
</dbReference>
<dbReference type="Gene3D" id="1.10.260.40">
    <property type="entry name" value="lambda repressor-like DNA-binding domains"/>
    <property type="match status" value="1"/>
</dbReference>
<dbReference type="CDD" id="cd00093">
    <property type="entry name" value="HTH_XRE"/>
    <property type="match status" value="1"/>
</dbReference>
<dbReference type="Pfam" id="PF01381">
    <property type="entry name" value="HTH_3"/>
    <property type="match status" value="1"/>
</dbReference>
<dbReference type="InterPro" id="IPR001387">
    <property type="entry name" value="Cro/C1-type_HTH"/>
</dbReference>
<organism evidence="2 3">
    <name type="scientific">Mycolicibacter algericus</name>
    <name type="common">Mycobacterium algericum</name>
    <dbReference type="NCBI Taxonomy" id="1288388"/>
    <lineage>
        <taxon>Bacteria</taxon>
        <taxon>Bacillati</taxon>
        <taxon>Actinomycetota</taxon>
        <taxon>Actinomycetes</taxon>
        <taxon>Mycobacteriales</taxon>
        <taxon>Mycobacteriaceae</taxon>
        <taxon>Mycolicibacter</taxon>
    </lineage>
</organism>
<dbReference type="AlphaFoldDB" id="A0A7I9YGF3"/>
<evidence type="ECO:0000313" key="2">
    <source>
        <dbReference type="EMBL" id="GFG87771.1"/>
    </source>
</evidence>
<sequence length="74" mass="7752">MIDLSEIRRIAGVTQVQLAAALNTSQGQISRLERQSDMLLSTLSAYLTALGASATLVIDVNGETLECTLTGEGA</sequence>
<accession>A0A7I9YGF3</accession>
<dbReference type="InterPro" id="IPR010982">
    <property type="entry name" value="Lambda_DNA-bd_dom_sf"/>
</dbReference>
<name>A0A7I9YGF3_MYCAL</name>
<gene>
    <name evidence="2" type="ORF">MALGJ_44470</name>
</gene>
<proteinExistence type="predicted"/>
<dbReference type="SMART" id="SM00530">
    <property type="entry name" value="HTH_XRE"/>
    <property type="match status" value="1"/>
</dbReference>
<dbReference type="Proteomes" id="UP000465305">
    <property type="component" value="Unassembled WGS sequence"/>
</dbReference>
<protein>
    <recommendedName>
        <fullName evidence="1">HTH cro/C1-type domain-containing protein</fullName>
    </recommendedName>
</protein>
<evidence type="ECO:0000259" key="1">
    <source>
        <dbReference type="PROSITE" id="PS50943"/>
    </source>
</evidence>
<dbReference type="SUPFAM" id="SSF47413">
    <property type="entry name" value="lambda repressor-like DNA-binding domains"/>
    <property type="match status" value="1"/>
</dbReference>